<evidence type="ECO:0000256" key="4">
    <source>
        <dbReference type="ARBA" id="ARBA00022692"/>
    </source>
</evidence>
<name>A0A0V7ZBG9_9CYAN</name>
<evidence type="ECO:0000256" key="2">
    <source>
        <dbReference type="ARBA" id="ARBA00022448"/>
    </source>
</evidence>
<dbReference type="RefSeq" id="WP_027845104.1">
    <property type="nucleotide sequence ID" value="NZ_LMTZ01000169.1"/>
</dbReference>
<dbReference type="GO" id="GO:0005886">
    <property type="term" value="C:plasma membrane"/>
    <property type="evidence" value="ECO:0007669"/>
    <property type="project" value="UniProtKB-SubCell"/>
</dbReference>
<evidence type="ECO:0000313" key="10">
    <source>
        <dbReference type="Proteomes" id="UP000053372"/>
    </source>
</evidence>
<feature type="domain" description="ABC3 transporter permease C-terminal" evidence="8">
    <location>
        <begin position="278"/>
        <end position="390"/>
    </location>
</feature>
<dbReference type="AlphaFoldDB" id="A0A0V7ZBG9"/>
<gene>
    <name evidence="9" type="ORF">BC008_07320</name>
</gene>
<evidence type="ECO:0000313" key="9">
    <source>
        <dbReference type="EMBL" id="KST61847.1"/>
    </source>
</evidence>
<comment type="caution">
    <text evidence="9">The sequence shown here is derived from an EMBL/GenBank/DDBJ whole genome shotgun (WGS) entry which is preliminary data.</text>
</comment>
<keyword evidence="2" id="KW-0813">Transport</keyword>
<sequence>MKLFSLQALFKRFCQEPPLGWAQLSHQKVRLLVALTGVAFADILIFTMLGFKEMFFEGSTFTHKHLQADLVLISQRTEALYYGRPFSRRHLYQANAVEGVISADPLYVSEAGWVNPWDRKITSVIVLAFDPARPILDLPEVNEQLDQIKLPNVVLLDRKSQPKLGPVAKTLERGETVTTEISGRRIKVGGLFTLGSSIFTDGHMITSDWNYLRLYGKDSLDNVDLGALTLEPNADIETVRQTLQNRLPKDVKVLTPKEFIQTEIVFWTKRPAGVIFNFGAIMGAVVGIVIVNQVLYSDVNDHLPEYATLKAMGYSDRKLLSVVFQEAIILALLGFLPGYGISLGMYDLLAFLTKIPLGMRLGVTLQVFIATVTMCMISAAISMRKLNSADPADVF</sequence>
<evidence type="ECO:0000259" key="8">
    <source>
        <dbReference type="Pfam" id="PF02687"/>
    </source>
</evidence>
<dbReference type="Pfam" id="PF02687">
    <property type="entry name" value="FtsX"/>
    <property type="match status" value="1"/>
</dbReference>
<organism evidence="9 10">
    <name type="scientific">Mastigocoleus testarum BC008</name>
    <dbReference type="NCBI Taxonomy" id="371196"/>
    <lineage>
        <taxon>Bacteria</taxon>
        <taxon>Bacillati</taxon>
        <taxon>Cyanobacteriota</taxon>
        <taxon>Cyanophyceae</taxon>
        <taxon>Nostocales</taxon>
        <taxon>Hapalosiphonaceae</taxon>
        <taxon>Mastigocoleus</taxon>
    </lineage>
</organism>
<evidence type="ECO:0000256" key="6">
    <source>
        <dbReference type="ARBA" id="ARBA00023136"/>
    </source>
</evidence>
<dbReference type="EMBL" id="LMTZ01000169">
    <property type="protein sequence ID" value="KST61847.1"/>
    <property type="molecule type" value="Genomic_DNA"/>
</dbReference>
<proteinExistence type="predicted"/>
<dbReference type="OrthoDB" id="417886at2"/>
<feature type="transmembrane region" description="Helical" evidence="7">
    <location>
        <begin position="274"/>
        <end position="296"/>
    </location>
</feature>
<dbReference type="InterPro" id="IPR005891">
    <property type="entry name" value="DevC"/>
</dbReference>
<dbReference type="PANTHER" id="PTHR43738:SF1">
    <property type="entry name" value="HEMIN TRANSPORT SYSTEM PERMEASE PROTEIN HRTB-RELATED"/>
    <property type="match status" value="1"/>
</dbReference>
<keyword evidence="4 7" id="KW-0812">Transmembrane</keyword>
<dbReference type="PANTHER" id="PTHR43738">
    <property type="entry name" value="ABC TRANSPORTER, MEMBRANE PROTEIN"/>
    <property type="match status" value="1"/>
</dbReference>
<feature type="transmembrane region" description="Helical" evidence="7">
    <location>
        <begin position="327"/>
        <end position="349"/>
    </location>
</feature>
<reference evidence="9 10" key="1">
    <citation type="journal article" date="2015" name="Genome Announc.">
        <title>Draft Genome of the Euendolithic (true boring) Cyanobacterium Mastigocoleus testarum strain BC008.</title>
        <authorList>
            <person name="Guida B.S."/>
            <person name="Garcia-Pichel F."/>
        </authorList>
    </citation>
    <scope>NUCLEOTIDE SEQUENCE [LARGE SCALE GENOMIC DNA]</scope>
    <source>
        <strain evidence="9 10">BC008</strain>
    </source>
</reference>
<keyword evidence="6 7" id="KW-0472">Membrane</keyword>
<dbReference type="PIRSF" id="PIRSF031773">
    <property type="entry name" value="DevC"/>
    <property type="match status" value="1"/>
</dbReference>
<dbReference type="InterPro" id="IPR051125">
    <property type="entry name" value="ABC-4/HrtB_transporter"/>
</dbReference>
<evidence type="ECO:0000256" key="3">
    <source>
        <dbReference type="ARBA" id="ARBA00022475"/>
    </source>
</evidence>
<evidence type="ECO:0000256" key="5">
    <source>
        <dbReference type="ARBA" id="ARBA00022989"/>
    </source>
</evidence>
<evidence type="ECO:0000256" key="7">
    <source>
        <dbReference type="SAM" id="Phobius"/>
    </source>
</evidence>
<feature type="transmembrane region" description="Helical" evidence="7">
    <location>
        <begin position="361"/>
        <end position="381"/>
    </location>
</feature>
<keyword evidence="5 7" id="KW-1133">Transmembrane helix</keyword>
<dbReference type="NCBIfam" id="TIGR01185">
    <property type="entry name" value="devC"/>
    <property type="match status" value="1"/>
</dbReference>
<feature type="transmembrane region" description="Helical" evidence="7">
    <location>
        <begin position="30"/>
        <end position="51"/>
    </location>
</feature>
<dbReference type="InterPro" id="IPR003838">
    <property type="entry name" value="ABC3_permease_C"/>
</dbReference>
<keyword evidence="10" id="KW-1185">Reference proteome</keyword>
<evidence type="ECO:0000256" key="1">
    <source>
        <dbReference type="ARBA" id="ARBA00004651"/>
    </source>
</evidence>
<comment type="subcellular location">
    <subcellularLocation>
        <location evidence="1">Cell membrane</location>
        <topology evidence="1">Multi-pass membrane protein</topology>
    </subcellularLocation>
</comment>
<accession>A0A0V7ZBG9</accession>
<dbReference type="Proteomes" id="UP000053372">
    <property type="component" value="Unassembled WGS sequence"/>
</dbReference>
<keyword evidence="3" id="KW-1003">Cell membrane</keyword>
<protein>
    <submittedName>
        <fullName evidence="9">ABC transporter</fullName>
    </submittedName>
</protein>